<gene>
    <name evidence="2" type="ORF">JOC86_004689</name>
</gene>
<keyword evidence="3" id="KW-1185">Reference proteome</keyword>
<proteinExistence type="predicted"/>
<reference evidence="2 3" key="1">
    <citation type="submission" date="2021-01" db="EMBL/GenBank/DDBJ databases">
        <title>Genomic Encyclopedia of Type Strains, Phase IV (KMG-IV): sequencing the most valuable type-strain genomes for metagenomic binning, comparative biology and taxonomic classification.</title>
        <authorList>
            <person name="Goeker M."/>
        </authorList>
    </citation>
    <scope>NUCLEOTIDE SEQUENCE [LARGE SCALE GENOMIC DNA]</scope>
    <source>
        <strain evidence="2 3">DSM 24834</strain>
    </source>
</reference>
<feature type="compositionally biased region" description="Low complexity" evidence="1">
    <location>
        <begin position="9"/>
        <end position="22"/>
    </location>
</feature>
<protein>
    <submittedName>
        <fullName evidence="2">Uncharacterized protein</fullName>
    </submittedName>
</protein>
<feature type="compositionally biased region" description="Basic and acidic residues" evidence="1">
    <location>
        <begin position="148"/>
        <end position="193"/>
    </location>
</feature>
<sequence length="193" mass="21581">MSNEIIELSQSITSTSTDSPTSEKISTLEEKKRQLINRTEELQTLNAKVEILLKKISNNQSNNPGYKEVMKYVEEGRAFINSKVTASQQSVDLKKINDVILSLQKALEKAEKQKGIEEAKPNEKDFSSSISTNQEKQPKSTEIPKAPEVLEKTTESKAEILDKPAAEPKDVDESNDTEAIKEEATTNKVRESK</sequence>
<organism evidence="2 3">
    <name type="scientific">Rossellomorea pakistanensis</name>
    <dbReference type="NCBI Taxonomy" id="992288"/>
    <lineage>
        <taxon>Bacteria</taxon>
        <taxon>Bacillati</taxon>
        <taxon>Bacillota</taxon>
        <taxon>Bacilli</taxon>
        <taxon>Bacillales</taxon>
        <taxon>Bacillaceae</taxon>
        <taxon>Rossellomorea</taxon>
    </lineage>
</organism>
<evidence type="ECO:0000313" key="3">
    <source>
        <dbReference type="Proteomes" id="UP001646157"/>
    </source>
</evidence>
<comment type="caution">
    <text evidence="2">The sequence shown here is derived from an EMBL/GenBank/DDBJ whole genome shotgun (WGS) entry which is preliminary data.</text>
</comment>
<feature type="region of interest" description="Disordered" evidence="1">
    <location>
        <begin position="1"/>
        <end position="27"/>
    </location>
</feature>
<dbReference type="Proteomes" id="UP001646157">
    <property type="component" value="Unassembled WGS sequence"/>
</dbReference>
<feature type="compositionally biased region" description="Basic and acidic residues" evidence="1">
    <location>
        <begin position="111"/>
        <end position="126"/>
    </location>
</feature>
<evidence type="ECO:0000313" key="2">
    <source>
        <dbReference type="EMBL" id="MBM7588114.1"/>
    </source>
</evidence>
<dbReference type="EMBL" id="JAFBDZ010000007">
    <property type="protein sequence ID" value="MBM7588114.1"/>
    <property type="molecule type" value="Genomic_DNA"/>
</dbReference>
<evidence type="ECO:0000256" key="1">
    <source>
        <dbReference type="SAM" id="MobiDB-lite"/>
    </source>
</evidence>
<name>A0ABS2NJT5_9BACI</name>
<accession>A0ABS2NJT5</accession>
<feature type="region of interest" description="Disordered" evidence="1">
    <location>
        <begin position="111"/>
        <end position="193"/>
    </location>
</feature>